<evidence type="ECO:0000256" key="5">
    <source>
        <dbReference type="ARBA" id="ARBA00022692"/>
    </source>
</evidence>
<dbReference type="PROSITE" id="PS00216">
    <property type="entry name" value="SUGAR_TRANSPORT_1"/>
    <property type="match status" value="1"/>
</dbReference>
<evidence type="ECO:0000256" key="7">
    <source>
        <dbReference type="ARBA" id="ARBA00022989"/>
    </source>
</evidence>
<comment type="subcellular location">
    <subcellularLocation>
        <location evidence="1">Cell membrane</location>
        <topology evidence="1">Multi-pass membrane protein</topology>
    </subcellularLocation>
</comment>
<feature type="transmembrane region" description="Helical" evidence="10">
    <location>
        <begin position="100"/>
        <end position="119"/>
    </location>
</feature>
<sequence>MSNTSHVAATSAAAEVPPTPSTLKTGRRAVLAASIGNALEWYDFSVYAFFAVYIAQNFFSHGDAGAELLEAFLAFGLGFVVRPLGALVLGVYGDRAGRKAALSVTILVMALGTAIIAFAPPYTAIGFGAPLLIVCGRMLQGFSAGGEVGGAAAFLIEHAPPDKKGKYASWLQASMAISNILGALVATAVTLLLTREQVGEWGWRVPFILGLAIAPVGLWLRKTLHETPQFEAEMDRRHRTHQAAKTPLLQVVRDYPKALATGFGFSILWAVCVYVLIIFMPIYVQRTLHFPGQQAFLAALIGNCFMAVACVYAGAWSDRFGRRTVLTWGATLMLAGVYPLLAWLQATHTLGALIVVQVAFCVMVALFTGVAPSALSELFPTRVRSTGMSLSYNAAVTIFGGFAPAILTWLTERTGNAFAPAWYVMAASAVALISIACLPRQIKFQINKDIESC</sequence>
<dbReference type="FunFam" id="1.20.1250.20:FF:000001">
    <property type="entry name" value="Dicarboxylate MFS transporter"/>
    <property type="match status" value="1"/>
</dbReference>
<dbReference type="EMBL" id="MCAS01000001">
    <property type="protein sequence ID" value="RKF51056.1"/>
    <property type="molecule type" value="Genomic_DNA"/>
</dbReference>
<evidence type="ECO:0000313" key="13">
    <source>
        <dbReference type="Proteomes" id="UP000283709"/>
    </source>
</evidence>
<evidence type="ECO:0000256" key="1">
    <source>
        <dbReference type="ARBA" id="ARBA00004651"/>
    </source>
</evidence>
<feature type="transmembrane region" description="Helical" evidence="10">
    <location>
        <begin position="350"/>
        <end position="371"/>
    </location>
</feature>
<evidence type="ECO:0000313" key="12">
    <source>
        <dbReference type="EMBL" id="RKF51056.1"/>
    </source>
</evidence>
<keyword evidence="6" id="KW-0769">Symport</keyword>
<name>A0A3R7EBD5_9BURK</name>
<dbReference type="InterPro" id="IPR051084">
    <property type="entry name" value="H+-coupled_symporters"/>
</dbReference>
<feature type="transmembrane region" description="Helical" evidence="10">
    <location>
        <begin position="41"/>
        <end position="59"/>
    </location>
</feature>
<feature type="domain" description="Major facilitator superfamily (MFS) profile" evidence="11">
    <location>
        <begin position="29"/>
        <end position="443"/>
    </location>
</feature>
<evidence type="ECO:0000256" key="3">
    <source>
        <dbReference type="ARBA" id="ARBA00022448"/>
    </source>
</evidence>
<dbReference type="Pfam" id="PF00083">
    <property type="entry name" value="Sugar_tr"/>
    <property type="match status" value="1"/>
</dbReference>
<dbReference type="Pfam" id="PF07690">
    <property type="entry name" value="MFS_1"/>
    <property type="match status" value="1"/>
</dbReference>
<keyword evidence="8 10" id="KW-0472">Membrane</keyword>
<feature type="transmembrane region" description="Helical" evidence="10">
    <location>
        <begin position="325"/>
        <end position="344"/>
    </location>
</feature>
<dbReference type="SUPFAM" id="SSF103473">
    <property type="entry name" value="MFS general substrate transporter"/>
    <property type="match status" value="1"/>
</dbReference>
<feature type="transmembrane region" description="Helical" evidence="10">
    <location>
        <begin position="168"/>
        <end position="189"/>
    </location>
</feature>
<dbReference type="OrthoDB" id="6766492at2"/>
<feature type="transmembrane region" description="Helical" evidence="10">
    <location>
        <begin position="295"/>
        <end position="313"/>
    </location>
</feature>
<keyword evidence="3" id="KW-0813">Transport</keyword>
<keyword evidence="7 10" id="KW-1133">Transmembrane helix</keyword>
<evidence type="ECO:0000256" key="8">
    <source>
        <dbReference type="ARBA" id="ARBA00023136"/>
    </source>
</evidence>
<feature type="transmembrane region" description="Helical" evidence="10">
    <location>
        <begin position="417"/>
        <end position="438"/>
    </location>
</feature>
<dbReference type="PROSITE" id="PS50850">
    <property type="entry name" value="MFS"/>
    <property type="match status" value="1"/>
</dbReference>
<keyword evidence="4" id="KW-1003">Cell membrane</keyword>
<dbReference type="PROSITE" id="PS00217">
    <property type="entry name" value="SUGAR_TRANSPORT_2"/>
    <property type="match status" value="1"/>
</dbReference>
<feature type="transmembrane region" description="Helical" evidence="10">
    <location>
        <begin position="131"/>
        <end position="156"/>
    </location>
</feature>
<comment type="caution">
    <text evidence="12">The sequence shown here is derived from an EMBL/GenBank/DDBJ whole genome shotgun (WGS) entry which is preliminary data.</text>
</comment>
<organism evidence="12 13">
    <name type="scientific">Paraburkholderia fungorum</name>
    <dbReference type="NCBI Taxonomy" id="134537"/>
    <lineage>
        <taxon>Bacteria</taxon>
        <taxon>Pseudomonadati</taxon>
        <taxon>Pseudomonadota</taxon>
        <taxon>Betaproteobacteria</taxon>
        <taxon>Burkholderiales</taxon>
        <taxon>Burkholderiaceae</taxon>
        <taxon>Paraburkholderia</taxon>
    </lineage>
</organism>
<dbReference type="InterPro" id="IPR005828">
    <property type="entry name" value="MFS_sugar_transport-like"/>
</dbReference>
<evidence type="ECO:0000256" key="10">
    <source>
        <dbReference type="SAM" id="Phobius"/>
    </source>
</evidence>
<dbReference type="InterPro" id="IPR005829">
    <property type="entry name" value="Sugar_transporter_CS"/>
</dbReference>
<feature type="transmembrane region" description="Helical" evidence="10">
    <location>
        <begin position="392"/>
        <end position="411"/>
    </location>
</feature>
<dbReference type="InterPro" id="IPR020846">
    <property type="entry name" value="MFS_dom"/>
</dbReference>
<protein>
    <submittedName>
        <fullName evidence="12">Citrate:proton symporter</fullName>
    </submittedName>
</protein>
<dbReference type="Proteomes" id="UP000283709">
    <property type="component" value="Unassembled WGS sequence"/>
</dbReference>
<dbReference type="InterPro" id="IPR036259">
    <property type="entry name" value="MFS_trans_sf"/>
</dbReference>
<dbReference type="AlphaFoldDB" id="A0A3R7EBD5"/>
<dbReference type="PANTHER" id="PTHR43528:SF8">
    <property type="entry name" value="BLR0239 PROTEIN"/>
    <property type="match status" value="1"/>
</dbReference>
<evidence type="ECO:0000256" key="6">
    <source>
        <dbReference type="ARBA" id="ARBA00022847"/>
    </source>
</evidence>
<dbReference type="InterPro" id="IPR011701">
    <property type="entry name" value="MFS"/>
</dbReference>
<dbReference type="GO" id="GO:0005886">
    <property type="term" value="C:plasma membrane"/>
    <property type="evidence" value="ECO:0007669"/>
    <property type="project" value="UniProtKB-SubCell"/>
</dbReference>
<dbReference type="GO" id="GO:0015293">
    <property type="term" value="F:symporter activity"/>
    <property type="evidence" value="ECO:0007669"/>
    <property type="project" value="UniProtKB-KW"/>
</dbReference>
<dbReference type="RefSeq" id="WP_120342692.1">
    <property type="nucleotide sequence ID" value="NZ_MCAS01000001.1"/>
</dbReference>
<evidence type="ECO:0000256" key="2">
    <source>
        <dbReference type="ARBA" id="ARBA00008240"/>
    </source>
</evidence>
<evidence type="ECO:0000256" key="9">
    <source>
        <dbReference type="SAM" id="MobiDB-lite"/>
    </source>
</evidence>
<comment type="similarity">
    <text evidence="2">Belongs to the major facilitator superfamily. Metabolite:H+ Symporter (MHS) family (TC 2.A.1.6) family.</text>
</comment>
<feature type="transmembrane region" description="Helical" evidence="10">
    <location>
        <begin position="71"/>
        <end position="93"/>
    </location>
</feature>
<feature type="transmembrane region" description="Helical" evidence="10">
    <location>
        <begin position="258"/>
        <end position="283"/>
    </location>
</feature>
<evidence type="ECO:0000256" key="4">
    <source>
        <dbReference type="ARBA" id="ARBA00022475"/>
    </source>
</evidence>
<feature type="region of interest" description="Disordered" evidence="9">
    <location>
        <begin position="1"/>
        <end position="22"/>
    </location>
</feature>
<dbReference type="Gene3D" id="1.20.1250.20">
    <property type="entry name" value="MFS general substrate transporter like domains"/>
    <property type="match status" value="2"/>
</dbReference>
<reference evidence="12 13" key="1">
    <citation type="submission" date="2016-07" db="EMBL/GenBank/DDBJ databases">
        <title>Genome analysis of Burkholderia fungorum ES3-20.</title>
        <authorList>
            <person name="Xu D."/>
            <person name="Yao R."/>
            <person name="Zheng S."/>
        </authorList>
    </citation>
    <scope>NUCLEOTIDE SEQUENCE [LARGE SCALE GENOMIC DNA]</scope>
    <source>
        <strain evidence="12 13">ES3-20</strain>
    </source>
</reference>
<evidence type="ECO:0000259" key="11">
    <source>
        <dbReference type="PROSITE" id="PS50850"/>
    </source>
</evidence>
<feature type="transmembrane region" description="Helical" evidence="10">
    <location>
        <begin position="201"/>
        <end position="220"/>
    </location>
</feature>
<keyword evidence="5 10" id="KW-0812">Transmembrane</keyword>
<accession>A0A3R7EBD5</accession>
<proteinExistence type="inferred from homology"/>
<dbReference type="PANTHER" id="PTHR43528">
    <property type="entry name" value="ALPHA-KETOGLUTARATE PERMEASE"/>
    <property type="match status" value="1"/>
</dbReference>
<gene>
    <name evidence="12" type="ORF">BCY88_02590</name>
</gene>